<dbReference type="Proteomes" id="UP000613974">
    <property type="component" value="Unassembled WGS sequence"/>
</dbReference>
<dbReference type="InterPro" id="IPR053147">
    <property type="entry name" value="Hsp_HslJ-like"/>
</dbReference>
<evidence type="ECO:0000313" key="2">
    <source>
        <dbReference type="EMBL" id="GHI72877.1"/>
    </source>
</evidence>
<dbReference type="PANTHER" id="PTHR35535:SF2">
    <property type="entry name" value="DUF306 DOMAIN-CONTAINING PROTEIN"/>
    <property type="match status" value="1"/>
</dbReference>
<dbReference type="EMBL" id="BNEC01000005">
    <property type="protein sequence ID" value="GHI72877.1"/>
    <property type="molecule type" value="Genomic_DNA"/>
</dbReference>
<sequence length="281" mass="28573">MVEPPRRPVRPSGMRTFRHVPASAGLALAFALALAGCGRAEDGRSARLPDPVGSWAVESLTTGGRTLHAPETAHLDIGRNQVKGNYGCNGFTAVAAFAGSSEVTVTPGASTTMACADMEFETAFAKLFQGKLAIDRGPDRLTLKTADGSTIAMTSAPAATDAPLTTTEWTVESLLSGGTAASLPAEAAGKARFTIAPDLAVSGSLGCNRFSAKATVDGSTVTFGPLTSTKMACEGPVGEVERTLTELFGSGPLTAKIEGRTLTLTAPDAKGLTAKAASAAE</sequence>
<reference evidence="3" key="1">
    <citation type="submission" date="2023-07" db="EMBL/GenBank/DDBJ databases">
        <title>Whole genome shotgun sequence of Streptomyces nojiriensis NBRC 13794.</title>
        <authorList>
            <person name="Komaki H."/>
            <person name="Tamura T."/>
        </authorList>
    </citation>
    <scope>NUCLEOTIDE SEQUENCE [LARGE SCALE GENOMIC DNA]</scope>
    <source>
        <strain evidence="3">NBRC 13794</strain>
    </source>
</reference>
<dbReference type="RefSeq" id="WP_189737624.1">
    <property type="nucleotide sequence ID" value="NZ_BMRL01000006.1"/>
</dbReference>
<comment type="caution">
    <text evidence="2">The sequence shown here is derived from an EMBL/GenBank/DDBJ whole genome shotgun (WGS) entry which is preliminary data.</text>
</comment>
<evidence type="ECO:0000259" key="1">
    <source>
        <dbReference type="Pfam" id="PF03724"/>
    </source>
</evidence>
<evidence type="ECO:0000313" key="3">
    <source>
        <dbReference type="Proteomes" id="UP000613974"/>
    </source>
</evidence>
<keyword evidence="3" id="KW-1185">Reference proteome</keyword>
<feature type="domain" description="DUF306" evidence="1">
    <location>
        <begin position="53"/>
        <end position="151"/>
    </location>
</feature>
<dbReference type="GeneID" id="95591114"/>
<feature type="domain" description="DUF306" evidence="1">
    <location>
        <begin position="162"/>
        <end position="269"/>
    </location>
</feature>
<proteinExistence type="predicted"/>
<dbReference type="Gene3D" id="2.40.128.270">
    <property type="match status" value="2"/>
</dbReference>
<organism evidence="2 3">
    <name type="scientific">Streptomyces nojiriensis</name>
    <dbReference type="NCBI Taxonomy" id="66374"/>
    <lineage>
        <taxon>Bacteria</taxon>
        <taxon>Bacillati</taxon>
        <taxon>Actinomycetota</taxon>
        <taxon>Actinomycetes</taxon>
        <taxon>Kitasatosporales</taxon>
        <taxon>Streptomycetaceae</taxon>
        <taxon>Streptomyces</taxon>
    </lineage>
</organism>
<protein>
    <recommendedName>
        <fullName evidence="1">DUF306 domain-containing protein</fullName>
    </recommendedName>
</protein>
<accession>A0ABQ3SXQ9</accession>
<dbReference type="PANTHER" id="PTHR35535">
    <property type="entry name" value="HEAT SHOCK PROTEIN HSLJ"/>
    <property type="match status" value="1"/>
</dbReference>
<gene>
    <name evidence="2" type="ORF">Snoj_67950</name>
</gene>
<dbReference type="InterPro" id="IPR005184">
    <property type="entry name" value="DUF306_Meta_HslJ"/>
</dbReference>
<name>A0ABQ3SXQ9_9ACTN</name>
<dbReference type="Pfam" id="PF03724">
    <property type="entry name" value="META"/>
    <property type="match status" value="2"/>
</dbReference>
<dbReference type="InterPro" id="IPR038670">
    <property type="entry name" value="HslJ-like_sf"/>
</dbReference>